<feature type="region of interest" description="Disordered" evidence="1">
    <location>
        <begin position="590"/>
        <end position="618"/>
    </location>
</feature>
<feature type="compositionally biased region" description="Low complexity" evidence="1">
    <location>
        <begin position="360"/>
        <end position="372"/>
    </location>
</feature>
<dbReference type="Proteomes" id="UP000807716">
    <property type="component" value="Unassembled WGS sequence"/>
</dbReference>
<feature type="compositionally biased region" description="Low complexity" evidence="1">
    <location>
        <begin position="436"/>
        <end position="448"/>
    </location>
</feature>
<feature type="compositionally biased region" description="Low complexity" evidence="1">
    <location>
        <begin position="608"/>
        <end position="618"/>
    </location>
</feature>
<dbReference type="GO" id="GO:0031267">
    <property type="term" value="F:small GTPase binding"/>
    <property type="evidence" value="ECO:0007669"/>
    <property type="project" value="InterPro"/>
</dbReference>
<feature type="region of interest" description="Disordered" evidence="1">
    <location>
        <begin position="1443"/>
        <end position="1484"/>
    </location>
</feature>
<feature type="compositionally biased region" description="Polar residues" evidence="1">
    <location>
        <begin position="150"/>
        <end position="160"/>
    </location>
</feature>
<dbReference type="InterPro" id="IPR039767">
    <property type="entry name" value="RALBP1"/>
</dbReference>
<evidence type="ECO:0000313" key="4">
    <source>
        <dbReference type="Proteomes" id="UP000807716"/>
    </source>
</evidence>
<dbReference type="EMBL" id="JAAAJB010000039">
    <property type="protein sequence ID" value="KAG0268874.1"/>
    <property type="molecule type" value="Genomic_DNA"/>
</dbReference>
<feature type="compositionally biased region" description="Low complexity" evidence="1">
    <location>
        <begin position="384"/>
        <end position="403"/>
    </location>
</feature>
<feature type="domain" description="Rho-GAP" evidence="2">
    <location>
        <begin position="722"/>
        <end position="918"/>
    </location>
</feature>
<dbReference type="GO" id="GO:0007264">
    <property type="term" value="P:small GTPase-mediated signal transduction"/>
    <property type="evidence" value="ECO:0007669"/>
    <property type="project" value="InterPro"/>
</dbReference>
<evidence type="ECO:0000259" key="2">
    <source>
        <dbReference type="PROSITE" id="PS50238"/>
    </source>
</evidence>
<organism evidence="3 4">
    <name type="scientific">Actinomortierella ambigua</name>
    <dbReference type="NCBI Taxonomy" id="1343610"/>
    <lineage>
        <taxon>Eukaryota</taxon>
        <taxon>Fungi</taxon>
        <taxon>Fungi incertae sedis</taxon>
        <taxon>Mucoromycota</taxon>
        <taxon>Mortierellomycotina</taxon>
        <taxon>Mortierellomycetes</taxon>
        <taxon>Mortierellales</taxon>
        <taxon>Mortierellaceae</taxon>
        <taxon>Actinomortierella</taxon>
    </lineage>
</organism>
<accession>A0A9P6UC39</accession>
<feature type="region of interest" description="Disordered" evidence="1">
    <location>
        <begin position="24"/>
        <end position="242"/>
    </location>
</feature>
<feature type="compositionally biased region" description="Gly residues" evidence="1">
    <location>
        <begin position="294"/>
        <end position="308"/>
    </location>
</feature>
<feature type="compositionally biased region" description="Low complexity" evidence="1">
    <location>
        <begin position="457"/>
        <end position="482"/>
    </location>
</feature>
<feature type="compositionally biased region" description="Basic residues" evidence="1">
    <location>
        <begin position="1028"/>
        <end position="1037"/>
    </location>
</feature>
<gene>
    <name evidence="3" type="ORF">DFQ27_005469</name>
</gene>
<feature type="compositionally biased region" description="Gly residues" evidence="1">
    <location>
        <begin position="1521"/>
        <end position="1532"/>
    </location>
</feature>
<keyword evidence="4" id="KW-1185">Reference proteome</keyword>
<dbReference type="InterPro" id="IPR008936">
    <property type="entry name" value="Rho_GTPase_activation_prot"/>
</dbReference>
<feature type="region of interest" description="Disordered" evidence="1">
    <location>
        <begin position="923"/>
        <end position="969"/>
    </location>
</feature>
<feature type="compositionally biased region" description="Acidic residues" evidence="1">
    <location>
        <begin position="946"/>
        <end position="966"/>
    </location>
</feature>
<dbReference type="PROSITE" id="PS50238">
    <property type="entry name" value="RHOGAP"/>
    <property type="match status" value="1"/>
</dbReference>
<dbReference type="Pfam" id="PF00620">
    <property type="entry name" value="RhoGAP"/>
    <property type="match status" value="1"/>
</dbReference>
<feature type="region of interest" description="Disordered" evidence="1">
    <location>
        <begin position="256"/>
        <end position="334"/>
    </location>
</feature>
<feature type="compositionally biased region" description="Gly residues" evidence="1">
    <location>
        <begin position="544"/>
        <end position="556"/>
    </location>
</feature>
<evidence type="ECO:0000313" key="3">
    <source>
        <dbReference type="EMBL" id="KAG0268874.1"/>
    </source>
</evidence>
<dbReference type="Gene3D" id="1.10.555.10">
    <property type="entry name" value="Rho GTPase activation protein"/>
    <property type="match status" value="1"/>
</dbReference>
<feature type="compositionally biased region" description="Polar residues" evidence="1">
    <location>
        <begin position="1122"/>
        <end position="1131"/>
    </location>
</feature>
<feature type="compositionally biased region" description="Low complexity" evidence="1">
    <location>
        <begin position="309"/>
        <end position="334"/>
    </location>
</feature>
<feature type="region of interest" description="Disordered" evidence="1">
    <location>
        <begin position="1119"/>
        <end position="1173"/>
    </location>
</feature>
<feature type="compositionally biased region" description="Pro residues" evidence="1">
    <location>
        <begin position="61"/>
        <end position="78"/>
    </location>
</feature>
<feature type="region of interest" description="Disordered" evidence="1">
    <location>
        <begin position="1507"/>
        <end position="1532"/>
    </location>
</feature>
<proteinExistence type="predicted"/>
<dbReference type="PANTHER" id="PTHR12783:SF5">
    <property type="entry name" value="RALA-BINDING PROTEIN 1"/>
    <property type="match status" value="1"/>
</dbReference>
<feature type="compositionally biased region" description="Low complexity" evidence="1">
    <location>
        <begin position="1222"/>
        <end position="1240"/>
    </location>
</feature>
<protein>
    <recommendedName>
        <fullName evidence="2">Rho-GAP domain-containing protein</fullName>
    </recommendedName>
</protein>
<feature type="compositionally biased region" description="Low complexity" evidence="1">
    <location>
        <begin position="261"/>
        <end position="271"/>
    </location>
</feature>
<evidence type="ECO:0000256" key="1">
    <source>
        <dbReference type="SAM" id="MobiDB-lite"/>
    </source>
</evidence>
<comment type="caution">
    <text evidence="3">The sequence shown here is derived from an EMBL/GenBank/DDBJ whole genome shotgun (WGS) entry which is preliminary data.</text>
</comment>
<dbReference type="InterPro" id="IPR000198">
    <property type="entry name" value="RhoGAP_dom"/>
</dbReference>
<dbReference type="SUPFAM" id="SSF48350">
    <property type="entry name" value="GTPase activation domain, GAP"/>
    <property type="match status" value="1"/>
</dbReference>
<feature type="compositionally biased region" description="Basic residues" evidence="1">
    <location>
        <begin position="1245"/>
        <end position="1256"/>
    </location>
</feature>
<reference evidence="3" key="1">
    <citation type="journal article" date="2020" name="Fungal Divers.">
        <title>Resolving the Mortierellaceae phylogeny through synthesis of multi-gene phylogenetics and phylogenomics.</title>
        <authorList>
            <person name="Vandepol N."/>
            <person name="Liber J."/>
            <person name="Desiro A."/>
            <person name="Na H."/>
            <person name="Kennedy M."/>
            <person name="Barry K."/>
            <person name="Grigoriev I.V."/>
            <person name="Miller A.N."/>
            <person name="O'Donnell K."/>
            <person name="Stajich J.E."/>
            <person name="Bonito G."/>
        </authorList>
    </citation>
    <scope>NUCLEOTIDE SEQUENCE</scope>
    <source>
        <strain evidence="3">BC1065</strain>
    </source>
</reference>
<dbReference type="OrthoDB" id="185175at2759"/>
<feature type="compositionally biased region" description="Low complexity" evidence="1">
    <location>
        <begin position="1386"/>
        <end position="1403"/>
    </location>
</feature>
<feature type="compositionally biased region" description="Low complexity" evidence="1">
    <location>
        <begin position="1445"/>
        <end position="1465"/>
    </location>
</feature>
<feature type="region of interest" description="Disordered" evidence="1">
    <location>
        <begin position="531"/>
        <end position="560"/>
    </location>
</feature>
<feature type="region of interest" description="Disordered" evidence="1">
    <location>
        <begin position="436"/>
        <end position="513"/>
    </location>
</feature>
<feature type="compositionally biased region" description="Low complexity" evidence="1">
    <location>
        <begin position="1295"/>
        <end position="1327"/>
    </location>
</feature>
<feature type="compositionally biased region" description="Low complexity" evidence="1">
    <location>
        <begin position="116"/>
        <end position="134"/>
    </location>
</feature>
<name>A0A9P6UC39_9FUNG</name>
<feature type="region of interest" description="Disordered" evidence="1">
    <location>
        <begin position="1204"/>
        <end position="1403"/>
    </location>
</feature>
<feature type="compositionally biased region" description="Low complexity" evidence="1">
    <location>
        <begin position="1349"/>
        <end position="1379"/>
    </location>
</feature>
<dbReference type="GO" id="GO:0005096">
    <property type="term" value="F:GTPase activator activity"/>
    <property type="evidence" value="ECO:0007669"/>
    <property type="project" value="InterPro"/>
</dbReference>
<dbReference type="PANTHER" id="PTHR12783">
    <property type="entry name" value="RALA BINDING PROTEIN 1 RALBP1"/>
    <property type="match status" value="1"/>
</dbReference>
<sequence>MSVFDTIPHTNHISLAATATGLLTTLPPPKPTRLRTPSSSSSSSVTTMIHPPSKTTGLSPSSPPPPPPPVPLPRPAVHPLPSQDSKDTAAPRSASQNGLEEARIRLRSIGTSLEGLSSPSPLNTTTTTNSKAIVAPPPLPPPVATKPIILSNNTCNTQTSPAPPPKPKRMSQQTPLFPTHPPPAPNAKPLSLQCATASNSNSSSSSSPPANSNSSSEAVSTHHQQQPQGDQQHQRTTAQQHHLQGVKLPIVPRARKPPHLQQPQQQQQQQQLTFEAVTPSSAQVLSGNHRRQGASGGGGGGSGGGRGRAMGSSEGPGTETGVSTTTTTTTAAATASRGEGIIGAQTAAAHAHPPNPPLSHAPFSSSLSSLPLEGHAHQRSHSGTLATAPHTTATTTATDLPATRGGESYDKRAEHANNGQRLFDNAAVAAAAATVQDTSTSEASASAALVQARSRLRSTTPSSSPPATLRSNPSSSPASSAPAPAPALTSSDTVATPKSHHVYPPLEQPSLHPDHYQESYLQQRWDLQENEDDVADQHRQTGRGSAGAGNGSGGAGSEPRRVIMNTLEPSTPPTGPSLLTSAVPHHSPIVVGYNTSGSPSSPLPPPLVSSSSSSPSSSTSLAVSLQKIQSMVHEQTERIRQVNYAEKKADLAEVVYEKSALWRVRGAEWGGLAKKAWGDRGGVGGLAGGLAERWRRRGDYPIGGGYNPEGKTTGHVDQIFGIPLAEAVKHSQISPSTGVPAVVTRCIEYLDIMGVEEVGLYRISGSSTTVAKMKALFDQGQDYDFLQKGHEPPNPHDVATLLKLYLRELPAPIIPSAMLPAFTQAASSSSGDAGPDLREQLKQLPLENYLLLATLCQHLSTLAEYEAVTKMSMSNLGLIFCPTLQIGSALFKQLLGGDDLTKKAASGTTVVTVAAAAAAANGMGTTDAEGEGRRHDAARWTVEQSKEEEVEQEEEEEEEEGEENGECDFQRRAVSVGGEQRALRQLLLARVWADKEARHEEMENLELVKDFEMALEMQQDESRELHQHQQKQGHHQLQRGGSDPSEELYRHHQDHEWDQVDDFDDDMVMALSSSSTKVDAAAAASASSLSTSAPTSSTQSQPLIDLYDEMVMREIDEAASTPLITPPQTIRSAPLPYVSKRQLPPPPPPPSSSQQHHHRRHAREPAAVLDKSVGASMGRSLVLESAGSRGSGGAAADAANDEFDYAGDKRMSRSFHSGTELQHQQHQQQQQQQQQQLQHQAQHDRAHRVAQRRRSRPPPTFLAGVGMALPSSSSPPRPTSSVGSAGGQASTRWMNGNHLDNNNNNSNSNGHSGGSSDSNGNGIGVSNAAHHHSSRLVHDRGIHGGGSPSTSLSTATSATSATSTAVLPKTTTLNSLSSSPSPPPSSSSATTTTTTTTTSTTTASNSATVFQDLFARPAQPTVSREDARGTKIKRIVNPFETMAVSSSSSMTTTNTNTPPGLASQPQPQPPLLPHSRASTTTITPAGNVNEYVQQLQRHEEDNIRLTLDSSARHRRQPAGFERGGGAVRGEVR</sequence>
<dbReference type="SMART" id="SM00324">
    <property type="entry name" value="RhoGAP"/>
    <property type="match status" value="1"/>
</dbReference>
<feature type="compositionally biased region" description="Pro residues" evidence="1">
    <location>
        <begin position="135"/>
        <end position="144"/>
    </location>
</feature>
<feature type="compositionally biased region" description="Low complexity" evidence="1">
    <location>
        <begin position="34"/>
        <end position="60"/>
    </location>
</feature>
<feature type="region of interest" description="Disordered" evidence="1">
    <location>
        <begin position="1019"/>
        <end position="1051"/>
    </location>
</feature>
<feature type="compositionally biased region" description="Low complexity" evidence="1">
    <location>
        <begin position="197"/>
        <end position="242"/>
    </location>
</feature>
<feature type="region of interest" description="Disordered" evidence="1">
    <location>
        <begin position="346"/>
        <end position="410"/>
    </location>
</feature>